<dbReference type="SUPFAM" id="SSF51182">
    <property type="entry name" value="RmlC-like cupins"/>
    <property type="match status" value="1"/>
</dbReference>
<comment type="caution">
    <text evidence="3">The sequence shown here is derived from an EMBL/GenBank/DDBJ whole genome shotgun (WGS) entry which is preliminary data.</text>
</comment>
<dbReference type="OrthoDB" id="9791759at2"/>
<feature type="chain" id="PRO_5010427059" description="Cupin type-2 domain-containing protein" evidence="1">
    <location>
        <begin position="24"/>
        <end position="200"/>
    </location>
</feature>
<name>A0A0L7T476_9GAMM</name>
<feature type="domain" description="Cupin type-2" evidence="2">
    <location>
        <begin position="85"/>
        <end position="136"/>
    </location>
</feature>
<gene>
    <name evidence="3" type="ORF">NG42_10210</name>
    <name evidence="4" type="ORF">NG43_06755</name>
</gene>
<evidence type="ECO:0000256" key="1">
    <source>
        <dbReference type="SAM" id="SignalP"/>
    </source>
</evidence>
<dbReference type="EMBL" id="JRXF01000008">
    <property type="protein sequence ID" value="KOC94139.1"/>
    <property type="molecule type" value="Genomic_DNA"/>
</dbReference>
<dbReference type="EMBL" id="JRXE01000012">
    <property type="protein sequence ID" value="KOC90143.1"/>
    <property type="molecule type" value="Genomic_DNA"/>
</dbReference>
<evidence type="ECO:0000313" key="6">
    <source>
        <dbReference type="Proteomes" id="UP000037088"/>
    </source>
</evidence>
<dbReference type="InterPro" id="IPR014710">
    <property type="entry name" value="RmlC-like_jellyroll"/>
</dbReference>
<dbReference type="PIRSF" id="PIRSF019307">
    <property type="entry name" value="UCP019307"/>
    <property type="match status" value="1"/>
</dbReference>
<dbReference type="Proteomes" id="UP000036851">
    <property type="component" value="Unassembled WGS sequence"/>
</dbReference>
<organism evidence="3 6">
    <name type="scientific">Winslowiella iniecta</name>
    <dbReference type="NCBI Taxonomy" id="1560201"/>
    <lineage>
        <taxon>Bacteria</taxon>
        <taxon>Pseudomonadati</taxon>
        <taxon>Pseudomonadota</taxon>
        <taxon>Gammaproteobacteria</taxon>
        <taxon>Enterobacterales</taxon>
        <taxon>Erwiniaceae</taxon>
        <taxon>Winslowiella</taxon>
    </lineage>
</organism>
<proteinExistence type="predicted"/>
<keyword evidence="1" id="KW-0732">Signal</keyword>
<accession>A0A0L7T476</accession>
<dbReference type="InterPro" id="IPR014500">
    <property type="entry name" value="UCP019307_cupin"/>
</dbReference>
<dbReference type="PANTHER" id="PTHR36448:SF2">
    <property type="entry name" value="CUPIN TYPE-1 DOMAIN-CONTAINING PROTEIN"/>
    <property type="match status" value="1"/>
</dbReference>
<reference evidence="5 6" key="1">
    <citation type="journal article" date="2015" name="Int. J. Syst. Evol. Microbiol.">
        <title>Erwinia iniecta sp. nov., isolated from Russian wheat aphids (Diuraphis noxia).</title>
        <authorList>
            <person name="Campillo T."/>
            <person name="Luna E."/>
            <person name="Portier P."/>
            <person name="Fischer-Le Saux M."/>
            <person name="Lapitan N."/>
            <person name="Tisserat N.A."/>
            <person name="Leach J.E."/>
        </authorList>
    </citation>
    <scope>NUCLEOTIDE SEQUENCE [LARGE SCALE GENOMIC DNA]</scope>
    <source>
        <strain evidence="3 6">B120</strain>
        <strain evidence="4 5">B149</strain>
    </source>
</reference>
<evidence type="ECO:0000313" key="5">
    <source>
        <dbReference type="Proteomes" id="UP000036851"/>
    </source>
</evidence>
<dbReference type="Pfam" id="PF07883">
    <property type="entry name" value="Cupin_2"/>
    <property type="match status" value="1"/>
</dbReference>
<sequence>MLPSAGSLLLMMSFAAGTFSAGASTHPQHLMLATPSNGVPNNPLPLIIYPRVVPEGTEDIAVWFEQLFASHGWPPRWRYPVFPYTHYHSNTHELLGVSAGWAEVLFGGESGRMVTLRAGDAVLIPAGVGHRQISASEDFFSVGAYPAGMEPDTLRDDKIQMAQAIENIKRVPVPAADPISGGEGAVTTLWHPLAQQHRAP</sequence>
<protein>
    <recommendedName>
        <fullName evidence="2">Cupin type-2 domain-containing protein</fullName>
    </recommendedName>
</protein>
<dbReference type="Gene3D" id="2.60.120.10">
    <property type="entry name" value="Jelly Rolls"/>
    <property type="match status" value="1"/>
</dbReference>
<dbReference type="AlphaFoldDB" id="A0A0L7T476"/>
<evidence type="ECO:0000313" key="3">
    <source>
        <dbReference type="EMBL" id="KOC90143.1"/>
    </source>
</evidence>
<feature type="signal peptide" evidence="1">
    <location>
        <begin position="1"/>
        <end position="23"/>
    </location>
</feature>
<dbReference type="InterPro" id="IPR047121">
    <property type="entry name" value="YjiB-like"/>
</dbReference>
<keyword evidence="6" id="KW-1185">Reference proteome</keyword>
<evidence type="ECO:0000313" key="4">
    <source>
        <dbReference type="EMBL" id="KOC94139.1"/>
    </source>
</evidence>
<dbReference type="STRING" id="1560201.NG42_10210"/>
<dbReference type="PATRIC" id="fig|1560201.3.peg.2173"/>
<dbReference type="InterPro" id="IPR011051">
    <property type="entry name" value="RmlC_Cupin_sf"/>
</dbReference>
<dbReference type="Proteomes" id="UP000037088">
    <property type="component" value="Unassembled WGS sequence"/>
</dbReference>
<dbReference type="InterPro" id="IPR013096">
    <property type="entry name" value="Cupin_2"/>
</dbReference>
<dbReference type="RefSeq" id="WP_052899196.1">
    <property type="nucleotide sequence ID" value="NZ_JRXE01000012.1"/>
</dbReference>
<dbReference type="PANTHER" id="PTHR36448">
    <property type="entry name" value="BLR7373 PROTEIN"/>
    <property type="match status" value="1"/>
</dbReference>
<evidence type="ECO:0000259" key="2">
    <source>
        <dbReference type="Pfam" id="PF07883"/>
    </source>
</evidence>
<dbReference type="CDD" id="cd02219">
    <property type="entry name" value="cupin_YjlB-like"/>
    <property type="match status" value="1"/>
</dbReference>